<dbReference type="EMBL" id="CP003264">
    <property type="protein sequence ID" value="AFN35329.1"/>
    <property type="molecule type" value="Genomic_DNA"/>
</dbReference>
<dbReference type="InterPro" id="IPR010144">
    <property type="entry name" value="CRISPR-assoc_prot_Csd1-typ"/>
</dbReference>
<evidence type="ECO:0000313" key="1">
    <source>
        <dbReference type="EMBL" id="AFN35329.1"/>
    </source>
</evidence>
<dbReference type="Proteomes" id="UP000003121">
    <property type="component" value="Chromosome"/>
</dbReference>
<evidence type="ECO:0000313" key="2">
    <source>
        <dbReference type="Proteomes" id="UP000003121"/>
    </source>
</evidence>
<dbReference type="RefSeq" id="WP_014840105.1">
    <property type="nucleotide sequence ID" value="NC_018108.1"/>
</dbReference>
<sequence length="630" mass="72342">MSWISSLVEAYDFIDQDIKSNINESKKIEPLTPILHNKQKVDLIVTIDIDGNFKSVESISSESKNNSYLIPVTPQSDSRTSGTEPHPLADNLGYVAGDLKDYFSTPKEVNKFEEKNSKYLELIGQWSKTESYKVLQAINKYVNKKSLIKDLLNNNVLAISEEQKLIYSLTEKGDVDKLFVVWSVIDSAGNSYQSWSDENLISSWIDFCSTKLDNKFCFYYGENKTYSTSYSCKISNAGDREKIISSNDSKGFTYRGRAIEAHEAATISVEASYKLHAMLRWLKERGQSFTYDNIEIISWANLNLKPIVLPTLEIEEPSNPFDDEETNSEPDWTSSYGFQASKKLKEKLAGFSNNLSDSDKISIIIFKSASPGRRSILYFREMLKDDYLRNINKWIEDLSWTFSIKGEAYEFSPSPWIIVNELYGNESTTLKTSILSNLIPIQINNLQIPWDLVSKAFHNACNPLKYDNFKRRKNISLACSIYKGYSIRNLNKEVEMSLNLTNKSRDYLYGRLLAVAQAVEDSVIKDIEPGSKRDTSAERYFQRFSTRPYTTWKVIYDSLKIYSKRYRFGNPDIIIGEIMELFDEESYKNDKALSPEFLLGYHCQLNEIYKRKGSDTHSETTVATEESTLN</sequence>
<proteinExistence type="predicted"/>
<keyword evidence="2" id="KW-1185">Reference proteome</keyword>
<protein>
    <submittedName>
        <fullName evidence="1">CRISPR protein, Cas8</fullName>
    </submittedName>
</protein>
<dbReference type="NCBIfam" id="TIGR01863">
    <property type="entry name" value="cas_Csd1"/>
    <property type="match status" value="1"/>
</dbReference>
<accession>A0ABM5N9F7</accession>
<name>A0ABM5N9F7_9BURK</name>
<reference evidence="1 2" key="1">
    <citation type="journal article" date="2012" name="Vet. Microbiol.">
        <title>Comparative genomic analyses of the Taylorellae.</title>
        <authorList>
            <person name="Hauser H."/>
            <person name="Richter D.C."/>
            <person name="van Tonder A."/>
            <person name="Clark L."/>
            <person name="Preston A."/>
        </authorList>
    </citation>
    <scope>NUCLEOTIDE SEQUENCE [LARGE SCALE GENOMIC DNA]</scope>
    <source>
        <strain evidence="1 2">ATCC 35865</strain>
    </source>
</reference>
<organism evidence="1 2">
    <name type="scientific">Taylorella equigenitalis ATCC 35865</name>
    <dbReference type="NCBI Taxonomy" id="743973"/>
    <lineage>
        <taxon>Bacteria</taxon>
        <taxon>Pseudomonadati</taxon>
        <taxon>Pseudomonadota</taxon>
        <taxon>Betaproteobacteria</taxon>
        <taxon>Burkholderiales</taxon>
        <taxon>Alcaligenaceae</taxon>
        <taxon>Taylorella</taxon>
    </lineage>
</organism>
<dbReference type="Pfam" id="PF09709">
    <property type="entry name" value="Cas_Csd1"/>
    <property type="match status" value="1"/>
</dbReference>
<gene>
    <name evidence="1" type="ORF">KUI_0228</name>
</gene>